<dbReference type="STRING" id="592028.GCWU000321_01688"/>
<dbReference type="Proteomes" id="UP000004736">
    <property type="component" value="Unassembled WGS sequence"/>
</dbReference>
<dbReference type="eggNOG" id="COG2710">
    <property type="taxonomic scope" value="Bacteria"/>
</dbReference>
<evidence type="ECO:0008006" key="3">
    <source>
        <dbReference type="Google" id="ProtNLM"/>
    </source>
</evidence>
<reference evidence="1" key="1">
    <citation type="submission" date="2009-09" db="EMBL/GenBank/DDBJ databases">
        <authorList>
            <person name="Weinstock G."/>
            <person name="Sodergren E."/>
            <person name="Clifton S."/>
            <person name="Fulton L."/>
            <person name="Fulton B."/>
            <person name="Courtney L."/>
            <person name="Fronick C."/>
            <person name="Harrison M."/>
            <person name="Strong C."/>
            <person name="Farmer C."/>
            <person name="Delahaunty K."/>
            <person name="Markovic C."/>
            <person name="Hall O."/>
            <person name="Minx P."/>
            <person name="Tomlinson C."/>
            <person name="Mitreva M."/>
            <person name="Nelson J."/>
            <person name="Hou S."/>
            <person name="Wollam A."/>
            <person name="Pepin K.H."/>
            <person name="Johnson M."/>
            <person name="Bhonagiri V."/>
            <person name="Nash W.E."/>
            <person name="Warren W."/>
            <person name="Chinwalla A."/>
            <person name="Mardis E.R."/>
            <person name="Wilson R.K."/>
        </authorList>
    </citation>
    <scope>NUCLEOTIDE SEQUENCE [LARGE SCALE GENOMIC DNA]</scope>
    <source>
        <strain evidence="1">DSM 15470</strain>
    </source>
</reference>
<evidence type="ECO:0000313" key="1">
    <source>
        <dbReference type="EMBL" id="EEW97692.1"/>
    </source>
</evidence>
<dbReference type="SUPFAM" id="SSF53807">
    <property type="entry name" value="Helical backbone' metal receptor"/>
    <property type="match status" value="1"/>
</dbReference>
<protein>
    <recommendedName>
        <fullName evidence="3">Nitrogenase/oxidoreductase component 1 domain-containing protein</fullName>
    </recommendedName>
</protein>
<keyword evidence="2" id="KW-1185">Reference proteome</keyword>
<organism evidence="1 2">
    <name type="scientific">Dialister invisus DSM 15470</name>
    <dbReference type="NCBI Taxonomy" id="592028"/>
    <lineage>
        <taxon>Bacteria</taxon>
        <taxon>Bacillati</taxon>
        <taxon>Bacillota</taxon>
        <taxon>Negativicutes</taxon>
        <taxon>Veillonellales</taxon>
        <taxon>Veillonellaceae</taxon>
        <taxon>Dialister</taxon>
    </lineage>
</organism>
<dbReference type="EMBL" id="ACIM02000001">
    <property type="protein sequence ID" value="EEW97692.1"/>
    <property type="molecule type" value="Genomic_DNA"/>
</dbReference>
<name>C9LQ56_9FIRM</name>
<accession>C9LQ56</accession>
<dbReference type="Gene3D" id="3.40.50.1980">
    <property type="entry name" value="Nitrogenase molybdenum iron protein domain"/>
    <property type="match status" value="2"/>
</dbReference>
<dbReference type="OrthoDB" id="3199475at2"/>
<dbReference type="RefSeq" id="WP_007070623.1">
    <property type="nucleotide sequence ID" value="NZ_GG698602.1"/>
</dbReference>
<comment type="caution">
    <text evidence="1">The sequence shown here is derived from an EMBL/GenBank/DDBJ whole genome shotgun (WGS) entry which is preliminary data.</text>
</comment>
<dbReference type="GeneID" id="78278214"/>
<gene>
    <name evidence="1" type="ORF">GCWU000321_01688</name>
</gene>
<proteinExistence type="predicted"/>
<evidence type="ECO:0000313" key="2">
    <source>
        <dbReference type="Proteomes" id="UP000004736"/>
    </source>
</evidence>
<sequence>MKEICAGAAGEELAMDKFWGRKDVLLLVPGSLPCLRGVYSHALKLGKLHQFRYIRMTNDSYVLGTAEKLIRDEIRRSALRKGVKIIILYLSCLDILIRIDFKDIETKMSKETGCIVKCFFRGPLAKTDQGDHLSAEELLDVFPLEELEIDDEEDLPPPMSDAAGISDWLRADGYANALITPAGCRSCLRDMDMEMGQRHVYYTETKGADYIFGFEDTVEKQTETIYREKKYAHVGLIGSAVPSFMGFDEAGVIRDERTVYFPSDGFHDAVSGVSMAQLMTVKESSFSDRAKGKYVEVLGYSPLLCGGQKQYAHCLSFIKSLGYEVLFSGQSPERNERPSLVWVVSSAGIMAGEWIRDTWNVPLLISVPVGDHAFSTWKKNVAEMIGGTKETRTLQIHNNMVPMRYEERMIFVGDPLHTMAMAHYFWHEGVRNVCLAAYGWTKEVERIYQRAPGSERIQIFRDKEELRALCEDKDIVVADPLLARVIEKKRIVPFPWGLFSGRMMLTEESGALGIRMEKLLKHCLAAMDRYRKEKKT</sequence>
<dbReference type="HOGENOM" id="CLU_518604_0_0_9"/>
<dbReference type="AlphaFoldDB" id="C9LQ56"/>